<dbReference type="EMBL" id="JRNJ01000104">
    <property type="protein sequence ID" value="KGF24836.1"/>
    <property type="molecule type" value="Genomic_DNA"/>
</dbReference>
<organism evidence="1 2">
    <name type="scientific">Prevotella histicola JCM 15637 = DNF00424</name>
    <dbReference type="NCBI Taxonomy" id="1236504"/>
    <lineage>
        <taxon>Bacteria</taxon>
        <taxon>Pseudomonadati</taxon>
        <taxon>Bacteroidota</taxon>
        <taxon>Bacteroidia</taxon>
        <taxon>Bacteroidales</taxon>
        <taxon>Prevotellaceae</taxon>
        <taxon>Prevotella</taxon>
    </lineage>
</organism>
<dbReference type="Proteomes" id="UP000029533">
    <property type="component" value="Unassembled WGS sequence"/>
</dbReference>
<evidence type="ECO:0000313" key="2">
    <source>
        <dbReference type="Proteomes" id="UP000029533"/>
    </source>
</evidence>
<accession>A0AAW3FED8</accession>
<proteinExistence type="predicted"/>
<protein>
    <submittedName>
        <fullName evidence="1">Uncharacterized protein</fullName>
    </submittedName>
</protein>
<dbReference type="AlphaFoldDB" id="A0AAW3FED8"/>
<reference evidence="1 2" key="1">
    <citation type="submission" date="2014-07" db="EMBL/GenBank/DDBJ databases">
        <authorList>
            <person name="McCorrison J."/>
            <person name="Sanka R."/>
            <person name="Torralba M."/>
            <person name="Gillis M."/>
            <person name="Haft D.H."/>
            <person name="Methe B."/>
            <person name="Sutton G."/>
            <person name="Nelson K.E."/>
        </authorList>
    </citation>
    <scope>NUCLEOTIDE SEQUENCE [LARGE SCALE GENOMIC DNA]</scope>
    <source>
        <strain evidence="1 2">DNF00424</strain>
    </source>
</reference>
<dbReference type="RefSeq" id="WP_036871001.1">
    <property type="nucleotide sequence ID" value="NZ_JRNJ01000104.1"/>
</dbReference>
<comment type="caution">
    <text evidence="1">The sequence shown here is derived from an EMBL/GenBank/DDBJ whole genome shotgun (WGS) entry which is preliminary data.</text>
</comment>
<gene>
    <name evidence="1" type="ORF">HMPREF2132_11090</name>
</gene>
<sequence>MLQEFKNDIYSRKLWIATSWEDVKDKFTTYGGYDFKKSEDAYATTYPQMIRKKTGKYGVLIVFYDCAKLCGSRIVENIAHESLHAANAIFNELGIEYSLTHDEHAAYMVGWVANCCWKVLQKEIYKD</sequence>
<name>A0AAW3FED8_9BACT</name>
<evidence type="ECO:0000313" key="1">
    <source>
        <dbReference type="EMBL" id="KGF24836.1"/>
    </source>
</evidence>